<dbReference type="AlphaFoldDB" id="A0A821NRH5"/>
<dbReference type="EMBL" id="CAJOBR010004640">
    <property type="protein sequence ID" value="CAF4789584.1"/>
    <property type="molecule type" value="Genomic_DNA"/>
</dbReference>
<evidence type="ECO:0000313" key="2">
    <source>
        <dbReference type="Proteomes" id="UP000663848"/>
    </source>
</evidence>
<protein>
    <submittedName>
        <fullName evidence="1">Uncharacterized protein</fullName>
    </submittedName>
</protein>
<organism evidence="1 2">
    <name type="scientific">Rotaria socialis</name>
    <dbReference type="NCBI Taxonomy" id="392032"/>
    <lineage>
        <taxon>Eukaryota</taxon>
        <taxon>Metazoa</taxon>
        <taxon>Spiralia</taxon>
        <taxon>Gnathifera</taxon>
        <taxon>Rotifera</taxon>
        <taxon>Eurotatoria</taxon>
        <taxon>Bdelloidea</taxon>
        <taxon>Philodinida</taxon>
        <taxon>Philodinidae</taxon>
        <taxon>Rotaria</taxon>
    </lineage>
</organism>
<accession>A0A821NRH5</accession>
<sequence>FNFALTILVLFGIENLKKQIQNHRFTSMVHQTEHDSWLEVSFPKAVRRVFERVWAVAHIHNQFGPDVDTF</sequence>
<reference evidence="1" key="1">
    <citation type="submission" date="2021-02" db="EMBL/GenBank/DDBJ databases">
        <authorList>
            <person name="Nowell W R."/>
        </authorList>
    </citation>
    <scope>NUCLEOTIDE SEQUENCE</scope>
</reference>
<comment type="caution">
    <text evidence="1">The sequence shown here is derived from an EMBL/GenBank/DDBJ whole genome shotgun (WGS) entry which is preliminary data.</text>
</comment>
<gene>
    <name evidence="1" type="ORF">QYT958_LOCUS23200</name>
</gene>
<feature type="non-terminal residue" evidence="1">
    <location>
        <position position="1"/>
    </location>
</feature>
<evidence type="ECO:0000313" key="1">
    <source>
        <dbReference type="EMBL" id="CAF4789584.1"/>
    </source>
</evidence>
<dbReference type="Proteomes" id="UP000663848">
    <property type="component" value="Unassembled WGS sequence"/>
</dbReference>
<proteinExistence type="predicted"/>
<name>A0A821NRH5_9BILA</name>